<feature type="region of interest" description="Disordered" evidence="1">
    <location>
        <begin position="99"/>
        <end position="131"/>
    </location>
</feature>
<feature type="region of interest" description="Disordered" evidence="1">
    <location>
        <begin position="1"/>
        <end position="38"/>
    </location>
</feature>
<evidence type="ECO:0000313" key="2">
    <source>
        <dbReference type="EMBL" id="CAF4336892.1"/>
    </source>
</evidence>
<sequence length="131" mass="14995">MEDYPSLPGLQAIYKGANEPAAQQGQRKPWQPRAPGMLLDPYSQMNNYSSWGQWQNMNNQPFVNQPWPQNWRGNPYGPMPQQSYSMPYAHYPTPAPYQMPYPMQSQAPPAQLNAPQVQNQPLQLPPTQNPQ</sequence>
<feature type="compositionally biased region" description="Low complexity" evidence="1">
    <location>
        <begin position="104"/>
        <end position="122"/>
    </location>
</feature>
<dbReference type="Proteomes" id="UP000663881">
    <property type="component" value="Unassembled WGS sequence"/>
</dbReference>
<evidence type="ECO:0000313" key="3">
    <source>
        <dbReference type="Proteomes" id="UP000663881"/>
    </source>
</evidence>
<protein>
    <submittedName>
        <fullName evidence="2">Uncharacterized protein</fullName>
    </submittedName>
</protein>
<reference evidence="2" key="1">
    <citation type="submission" date="2021-02" db="EMBL/GenBank/DDBJ databases">
        <authorList>
            <person name="Nowell W R."/>
        </authorList>
    </citation>
    <scope>NUCLEOTIDE SEQUENCE</scope>
</reference>
<comment type="caution">
    <text evidence="2">The sequence shown here is derived from an EMBL/GenBank/DDBJ whole genome shotgun (WGS) entry which is preliminary data.</text>
</comment>
<dbReference type="EMBL" id="CAJOAY010020171">
    <property type="protein sequence ID" value="CAF4336892.1"/>
    <property type="molecule type" value="Genomic_DNA"/>
</dbReference>
<accession>A0A820K2J5</accession>
<evidence type="ECO:0000256" key="1">
    <source>
        <dbReference type="SAM" id="MobiDB-lite"/>
    </source>
</evidence>
<proteinExistence type="predicted"/>
<organism evidence="2 3">
    <name type="scientific">Adineta steineri</name>
    <dbReference type="NCBI Taxonomy" id="433720"/>
    <lineage>
        <taxon>Eukaryota</taxon>
        <taxon>Metazoa</taxon>
        <taxon>Spiralia</taxon>
        <taxon>Gnathifera</taxon>
        <taxon>Rotifera</taxon>
        <taxon>Eurotatoria</taxon>
        <taxon>Bdelloidea</taxon>
        <taxon>Adinetida</taxon>
        <taxon>Adinetidae</taxon>
        <taxon>Adineta</taxon>
    </lineage>
</organism>
<gene>
    <name evidence="2" type="ORF">OKA104_LOCUS48071</name>
</gene>
<name>A0A820K2J5_9BILA</name>
<dbReference type="AlphaFoldDB" id="A0A820K2J5"/>